<comment type="similarity">
    <text evidence="3 15">Belongs to the peptidase S11 family.</text>
</comment>
<dbReference type="GO" id="GO:0009252">
    <property type="term" value="P:peptidoglycan biosynthetic process"/>
    <property type="evidence" value="ECO:0007669"/>
    <property type="project" value="UniProtKB-UniPathway"/>
</dbReference>
<accession>A0A380K519</accession>
<dbReference type="Gene3D" id="2.60.410.10">
    <property type="entry name" value="D-Ala-D-Ala carboxypeptidase, C-terminal domain"/>
    <property type="match status" value="1"/>
</dbReference>
<feature type="binding site" evidence="14">
    <location>
        <position position="247"/>
    </location>
    <ligand>
        <name>substrate</name>
    </ligand>
</feature>
<dbReference type="EMBL" id="UHFN01000007">
    <property type="protein sequence ID" value="SUN60002.1"/>
    <property type="molecule type" value="Genomic_DNA"/>
</dbReference>
<comment type="function">
    <text evidence="1">Removes C-terminal D-alanyl residues from sugar-peptide cell wall precursors.</text>
</comment>
<comment type="pathway">
    <text evidence="2">Cell wall biogenesis; peptidoglycan biosynthesis.</text>
</comment>
<keyword evidence="10" id="KW-0573">Peptidoglycan synthesis</keyword>
<dbReference type="InterPro" id="IPR037167">
    <property type="entry name" value="Peptidase_S11_C_sf"/>
</dbReference>
<dbReference type="GO" id="GO:0008360">
    <property type="term" value="P:regulation of cell shape"/>
    <property type="evidence" value="ECO:0007669"/>
    <property type="project" value="UniProtKB-KW"/>
</dbReference>
<evidence type="ECO:0000256" key="9">
    <source>
        <dbReference type="ARBA" id="ARBA00022960"/>
    </source>
</evidence>
<keyword evidence="7 16" id="KW-0732">Signal</keyword>
<evidence type="ECO:0000256" key="8">
    <source>
        <dbReference type="ARBA" id="ARBA00022801"/>
    </source>
</evidence>
<reference evidence="18 19" key="1">
    <citation type="submission" date="2018-06" db="EMBL/GenBank/DDBJ databases">
        <authorList>
            <consortium name="Pathogen Informatics"/>
            <person name="Doyle S."/>
        </authorList>
    </citation>
    <scope>NUCLEOTIDE SEQUENCE [LARGE SCALE GENOMIC DNA]</scope>
    <source>
        <strain evidence="18 19">NCTC12224</strain>
    </source>
</reference>
<evidence type="ECO:0000256" key="12">
    <source>
        <dbReference type="ARBA" id="ARBA00034000"/>
    </source>
</evidence>
<dbReference type="AlphaFoldDB" id="A0A380K519"/>
<keyword evidence="5 18" id="KW-0121">Carboxypeptidase</keyword>
<evidence type="ECO:0000256" key="7">
    <source>
        <dbReference type="ARBA" id="ARBA00022729"/>
    </source>
</evidence>
<sequence length="419" mass="45520">MKNTRFSFALKAIFLSVLLCFGLATSSALAQDFDATAEHAIAVEASTGKILYEKDANTPDGIASITKLLTIYLVYKDIKEGKLSWNTKVDISDYAYDLTTDSLASNVPMEKRQYTVKELVNASLVASANSAAIALAEKVGGSESKFVDMMSAQLKEWGITDASLVNSSGLNNSMLGDNIYPGSSSDAENMMSAKDVAIVARHLILDFPEVLDITSQSTSDFDGVTMTSSNLMLKYMTSYRDGVDGLKTGTTDLAGACFVGTTEENGMRIITVILNADNGDTDSTARFTATNNLMNYIYTTYTVQTVLEKGQSYKNSTVEVLDGKKPDVSAVAKDTFKVITPRTTASTALTFDLKKETPTAPVTKGQTVATLTYKDKSLVGSGYLDGEPSVQMVAKNDVKRSFFLKVWWNHFVRYVNEKL</sequence>
<dbReference type="PRINTS" id="PR00725">
    <property type="entry name" value="DADACBPTASE1"/>
</dbReference>
<dbReference type="UniPathway" id="UPA00219"/>
<protein>
    <recommendedName>
        <fullName evidence="4">serine-type D-Ala-D-Ala carboxypeptidase</fullName>
        <ecNumber evidence="4">3.4.16.4</ecNumber>
    </recommendedName>
</protein>
<dbReference type="InterPro" id="IPR001967">
    <property type="entry name" value="Peptidase_S11_N"/>
</dbReference>
<feature type="chain" id="PRO_5016665576" description="serine-type D-Ala-D-Ala carboxypeptidase" evidence="16">
    <location>
        <begin position="31"/>
        <end position="419"/>
    </location>
</feature>
<dbReference type="SMART" id="SM00936">
    <property type="entry name" value="PBP5_C"/>
    <property type="match status" value="1"/>
</dbReference>
<dbReference type="Gene3D" id="3.40.710.10">
    <property type="entry name" value="DD-peptidase/beta-lactamase superfamily"/>
    <property type="match status" value="1"/>
</dbReference>
<keyword evidence="6" id="KW-0645">Protease</keyword>
<dbReference type="PANTHER" id="PTHR21581:SF11">
    <property type="entry name" value="D-ALANYL-D-ALANINE CARBOXYPEPTIDASE DACA"/>
    <property type="match status" value="1"/>
</dbReference>
<dbReference type="Proteomes" id="UP000254924">
    <property type="component" value="Unassembled WGS sequence"/>
</dbReference>
<feature type="domain" description="Peptidase S11 D-Ala-D-Ala carboxypeptidase A C-terminal" evidence="17">
    <location>
        <begin position="301"/>
        <end position="400"/>
    </location>
</feature>
<evidence type="ECO:0000256" key="10">
    <source>
        <dbReference type="ARBA" id="ARBA00022984"/>
    </source>
</evidence>
<dbReference type="SUPFAM" id="SSF69189">
    <property type="entry name" value="Penicillin-binding protein associated domain"/>
    <property type="match status" value="1"/>
</dbReference>
<name>A0A380K519_9STRE</name>
<dbReference type="InterPro" id="IPR015956">
    <property type="entry name" value="Peniciliin-bd_prot_C_sf"/>
</dbReference>
<evidence type="ECO:0000256" key="2">
    <source>
        <dbReference type="ARBA" id="ARBA00004752"/>
    </source>
</evidence>
<dbReference type="GO" id="GO:0071555">
    <property type="term" value="P:cell wall organization"/>
    <property type="evidence" value="ECO:0007669"/>
    <property type="project" value="UniProtKB-KW"/>
</dbReference>
<feature type="active site" description="Acyl-ester intermediate" evidence="13">
    <location>
        <position position="64"/>
    </location>
</feature>
<dbReference type="InterPro" id="IPR018044">
    <property type="entry name" value="Peptidase_S11"/>
</dbReference>
<evidence type="ECO:0000256" key="5">
    <source>
        <dbReference type="ARBA" id="ARBA00022645"/>
    </source>
</evidence>
<evidence type="ECO:0000256" key="13">
    <source>
        <dbReference type="PIRSR" id="PIRSR618044-1"/>
    </source>
</evidence>
<dbReference type="OrthoDB" id="9791132at2"/>
<proteinExistence type="inferred from homology"/>
<dbReference type="InterPro" id="IPR012338">
    <property type="entry name" value="Beta-lactam/transpept-like"/>
</dbReference>
<evidence type="ECO:0000256" key="11">
    <source>
        <dbReference type="ARBA" id="ARBA00023316"/>
    </source>
</evidence>
<dbReference type="Pfam" id="PF00768">
    <property type="entry name" value="Peptidase_S11"/>
    <property type="match status" value="1"/>
</dbReference>
<dbReference type="GO" id="GO:0006508">
    <property type="term" value="P:proteolysis"/>
    <property type="evidence" value="ECO:0007669"/>
    <property type="project" value="UniProtKB-KW"/>
</dbReference>
<evidence type="ECO:0000313" key="18">
    <source>
        <dbReference type="EMBL" id="SUN60002.1"/>
    </source>
</evidence>
<evidence type="ECO:0000256" key="1">
    <source>
        <dbReference type="ARBA" id="ARBA00003217"/>
    </source>
</evidence>
<organism evidence="18 19">
    <name type="scientific">Streptococcus hyointestinalis</name>
    <dbReference type="NCBI Taxonomy" id="1337"/>
    <lineage>
        <taxon>Bacteria</taxon>
        <taxon>Bacillati</taxon>
        <taxon>Bacillota</taxon>
        <taxon>Bacilli</taxon>
        <taxon>Lactobacillales</taxon>
        <taxon>Streptococcaceae</taxon>
        <taxon>Streptococcus</taxon>
    </lineage>
</organism>
<feature type="active site" description="Proton acceptor" evidence="13">
    <location>
        <position position="67"/>
    </location>
</feature>
<evidence type="ECO:0000313" key="19">
    <source>
        <dbReference type="Proteomes" id="UP000254924"/>
    </source>
</evidence>
<feature type="active site" evidence="13">
    <location>
        <position position="127"/>
    </location>
</feature>
<evidence type="ECO:0000256" key="14">
    <source>
        <dbReference type="PIRSR" id="PIRSR618044-2"/>
    </source>
</evidence>
<evidence type="ECO:0000256" key="4">
    <source>
        <dbReference type="ARBA" id="ARBA00012448"/>
    </source>
</evidence>
<evidence type="ECO:0000256" key="3">
    <source>
        <dbReference type="ARBA" id="ARBA00007164"/>
    </source>
</evidence>
<evidence type="ECO:0000259" key="17">
    <source>
        <dbReference type="SMART" id="SM00936"/>
    </source>
</evidence>
<dbReference type="InterPro" id="IPR012907">
    <property type="entry name" value="Peptidase_S11_C"/>
</dbReference>
<evidence type="ECO:0000256" key="16">
    <source>
        <dbReference type="SAM" id="SignalP"/>
    </source>
</evidence>
<keyword evidence="9" id="KW-0133">Cell shape</keyword>
<evidence type="ECO:0000256" key="6">
    <source>
        <dbReference type="ARBA" id="ARBA00022670"/>
    </source>
</evidence>
<keyword evidence="19" id="KW-1185">Reference proteome</keyword>
<dbReference type="EC" id="3.4.16.4" evidence="4"/>
<dbReference type="Pfam" id="PF07943">
    <property type="entry name" value="PBP5_C"/>
    <property type="match status" value="1"/>
</dbReference>
<dbReference type="SUPFAM" id="SSF56601">
    <property type="entry name" value="beta-lactamase/transpeptidase-like"/>
    <property type="match status" value="1"/>
</dbReference>
<feature type="signal peptide" evidence="16">
    <location>
        <begin position="1"/>
        <end position="30"/>
    </location>
</feature>
<dbReference type="NCBIfam" id="NF038273">
    <property type="entry name" value="strep_PBP3"/>
    <property type="match status" value="1"/>
</dbReference>
<dbReference type="PANTHER" id="PTHR21581">
    <property type="entry name" value="D-ALANYL-D-ALANINE CARBOXYPEPTIDASE"/>
    <property type="match status" value="1"/>
</dbReference>
<keyword evidence="8 18" id="KW-0378">Hydrolase</keyword>
<evidence type="ECO:0000256" key="15">
    <source>
        <dbReference type="RuleBase" id="RU004016"/>
    </source>
</evidence>
<gene>
    <name evidence="18" type="primary">dacA</name>
    <name evidence="18" type="ORF">NCTC12224_00675</name>
</gene>
<dbReference type="GO" id="GO:0009002">
    <property type="term" value="F:serine-type D-Ala-D-Ala carboxypeptidase activity"/>
    <property type="evidence" value="ECO:0007669"/>
    <property type="project" value="UniProtKB-EC"/>
</dbReference>
<keyword evidence="11" id="KW-0961">Cell wall biogenesis/degradation</keyword>
<comment type="catalytic activity">
    <reaction evidence="12">
        <text>Preferential cleavage: (Ac)2-L-Lys-D-Ala-|-D-Ala. Also transpeptidation of peptidyl-alanyl moieties that are N-acyl substituents of D-alanine.</text>
        <dbReference type="EC" id="3.4.16.4"/>
    </reaction>
</comment>